<dbReference type="AlphaFoldDB" id="A0A1F8AZ93"/>
<proteinExistence type="predicted"/>
<dbReference type="Pfam" id="PF13340">
    <property type="entry name" value="DUF4096"/>
    <property type="match status" value="1"/>
</dbReference>
<sequence>MYEITKFLPREIFDDLLTILPIPKQKRYGRKRCEFEAILNGVLQVLVNGVSWNKVAFCGCSYGTCYRYFREMQRRGKLKLIFEALAGKKTNMAEAAIDTSSASSFRFRRMTGWDGKHKKIKTKISLLTDKKGLPVDVAFGKGSTRDLTFVPAHVQKQARKHKMGILNLDKGYTSCELRRKLRNHGTYVNMKTRDGDYIRKIGPKFGFKEDKYKVRFLVEKVFAWVENFRRIKLRREYKPAMFKAFVYLALILILLRN</sequence>
<dbReference type="Proteomes" id="UP000177501">
    <property type="component" value="Unassembled WGS sequence"/>
</dbReference>
<accession>A0A1F8AZ93</accession>
<reference evidence="3 4" key="1">
    <citation type="journal article" date="2016" name="Nat. Commun.">
        <title>Thousands of microbial genomes shed light on interconnected biogeochemical processes in an aquifer system.</title>
        <authorList>
            <person name="Anantharaman K."/>
            <person name="Brown C.T."/>
            <person name="Hug L.A."/>
            <person name="Sharon I."/>
            <person name="Castelle C.J."/>
            <person name="Probst A.J."/>
            <person name="Thomas B.C."/>
            <person name="Singh A."/>
            <person name="Wilkins M.J."/>
            <person name="Karaoz U."/>
            <person name="Brodie E.L."/>
            <person name="Williams K.H."/>
            <person name="Hubbard S.S."/>
            <person name="Banfield J.F."/>
        </authorList>
    </citation>
    <scope>NUCLEOTIDE SEQUENCE [LARGE SCALE GENOMIC DNA]</scope>
</reference>
<dbReference type="EMBL" id="MGHA01000069">
    <property type="protein sequence ID" value="OGM57036.1"/>
    <property type="molecule type" value="Genomic_DNA"/>
</dbReference>
<feature type="domain" description="Transposase IS4-like" evidence="1">
    <location>
        <begin position="108"/>
        <end position="253"/>
    </location>
</feature>
<organism evidence="3 4">
    <name type="scientific">Candidatus Woesebacteria bacterium RIFCSPLOWO2_01_FULL_37_19</name>
    <dbReference type="NCBI Taxonomy" id="1802514"/>
    <lineage>
        <taxon>Bacteria</taxon>
        <taxon>Candidatus Woeseibacteriota</taxon>
    </lineage>
</organism>
<dbReference type="PANTHER" id="PTHR30007">
    <property type="entry name" value="PHP DOMAIN PROTEIN"/>
    <property type="match status" value="1"/>
</dbReference>
<evidence type="ECO:0000259" key="1">
    <source>
        <dbReference type="Pfam" id="PF01609"/>
    </source>
</evidence>
<dbReference type="GO" id="GO:0006313">
    <property type="term" value="P:DNA transposition"/>
    <property type="evidence" value="ECO:0007669"/>
    <property type="project" value="InterPro"/>
</dbReference>
<name>A0A1F8AZ93_9BACT</name>
<dbReference type="Pfam" id="PF01609">
    <property type="entry name" value="DDE_Tnp_1"/>
    <property type="match status" value="1"/>
</dbReference>
<evidence type="ECO:0000313" key="4">
    <source>
        <dbReference type="Proteomes" id="UP000177501"/>
    </source>
</evidence>
<dbReference type="PANTHER" id="PTHR30007:SF0">
    <property type="entry name" value="TRANSPOSASE"/>
    <property type="match status" value="1"/>
</dbReference>
<protein>
    <submittedName>
        <fullName evidence="3">Uncharacterized protein</fullName>
    </submittedName>
</protein>
<evidence type="ECO:0000313" key="3">
    <source>
        <dbReference type="EMBL" id="OGM57036.1"/>
    </source>
</evidence>
<dbReference type="NCBIfam" id="NF033580">
    <property type="entry name" value="transpos_IS5_3"/>
    <property type="match status" value="1"/>
</dbReference>
<gene>
    <name evidence="3" type="ORF">A2955_03475</name>
</gene>
<comment type="caution">
    <text evidence="3">The sequence shown here is derived from an EMBL/GenBank/DDBJ whole genome shotgun (WGS) entry which is preliminary data.</text>
</comment>
<dbReference type="InterPro" id="IPR002559">
    <property type="entry name" value="Transposase_11"/>
</dbReference>
<dbReference type="GO" id="GO:0003677">
    <property type="term" value="F:DNA binding"/>
    <property type="evidence" value="ECO:0007669"/>
    <property type="project" value="InterPro"/>
</dbReference>
<evidence type="ECO:0000259" key="2">
    <source>
        <dbReference type="Pfam" id="PF13340"/>
    </source>
</evidence>
<dbReference type="InterPro" id="IPR025161">
    <property type="entry name" value="IS402-like_dom"/>
</dbReference>
<feature type="domain" description="Insertion element IS402-like" evidence="2">
    <location>
        <begin position="15"/>
        <end position="81"/>
    </location>
</feature>
<dbReference type="GO" id="GO:0004803">
    <property type="term" value="F:transposase activity"/>
    <property type="evidence" value="ECO:0007669"/>
    <property type="project" value="InterPro"/>
</dbReference>